<reference evidence="4" key="1">
    <citation type="journal article" date="2005" name="Nature">
        <title>Sequencing of Aspergillus nidulans and comparative analysis with A. fumigatus and A. oryzae.</title>
        <authorList>
            <person name="Galagan J.E."/>
            <person name="Calvo S.E."/>
            <person name="Cuomo C."/>
            <person name="Ma L.J."/>
            <person name="Wortman J.R."/>
            <person name="Batzoglou S."/>
            <person name="Lee S.I."/>
            <person name="Basturkmen M."/>
            <person name="Spevak C.C."/>
            <person name="Clutterbuck J."/>
            <person name="Kapitonov V."/>
            <person name="Jurka J."/>
            <person name="Scazzocchio C."/>
            <person name="Farman M."/>
            <person name="Butler J."/>
            <person name="Purcell S."/>
            <person name="Harris S."/>
            <person name="Braus G.H."/>
            <person name="Draht O."/>
            <person name="Busch S."/>
            <person name="D'Enfert C."/>
            <person name="Bouchier C."/>
            <person name="Goldman G.H."/>
            <person name="Bell-Pedersen D."/>
            <person name="Griffiths-Jones S."/>
            <person name="Doonan J.H."/>
            <person name="Yu J."/>
            <person name="Vienken K."/>
            <person name="Pain A."/>
            <person name="Freitag M."/>
            <person name="Selker E.U."/>
            <person name="Archer D.B."/>
            <person name="Penalva M.A."/>
            <person name="Oakley B.R."/>
            <person name="Momany M."/>
            <person name="Tanaka T."/>
            <person name="Kumagai T."/>
            <person name="Asai K."/>
            <person name="Machida M."/>
            <person name="Nierman W.C."/>
            <person name="Denning D.W."/>
            <person name="Caddick M."/>
            <person name="Hynes M."/>
            <person name="Paoletti M."/>
            <person name="Fischer R."/>
            <person name="Miller B."/>
            <person name="Dyer P."/>
            <person name="Sachs M.S."/>
            <person name="Osmani S.A."/>
            <person name="Birren B.W."/>
        </authorList>
    </citation>
    <scope>NUCLEOTIDE SEQUENCE [LARGE SCALE GENOMIC DNA]</scope>
    <source>
        <strain evidence="4">FGSC A4 / ATCC 38163 / CBS 112.46 / NRRL 194 / M139</strain>
    </source>
</reference>
<dbReference type="AlphaFoldDB" id="Q5B9Y4"/>
<dbReference type="CDD" id="cd10170">
    <property type="entry name" value="ASKHA_NBD_HSP70"/>
    <property type="match status" value="1"/>
</dbReference>
<dbReference type="HOGENOM" id="CLU_009958_6_5_1"/>
<evidence type="ECO:0000313" key="3">
    <source>
        <dbReference type="EMBL" id="CBF84285.1"/>
    </source>
</evidence>
<dbReference type="RefSeq" id="XP_660250.1">
    <property type="nucleotide sequence ID" value="XM_655158.1"/>
</dbReference>
<evidence type="ECO:0000256" key="2">
    <source>
        <dbReference type="ARBA" id="ARBA00022840"/>
    </source>
</evidence>
<dbReference type="GeneID" id="2873811"/>
<name>Q5B9Y4_EMENI</name>
<keyword evidence="1" id="KW-0547">Nucleotide-binding</keyword>
<dbReference type="Gene3D" id="3.90.640.10">
    <property type="entry name" value="Actin, Chain A, domain 4"/>
    <property type="match status" value="1"/>
</dbReference>
<evidence type="ECO:0000256" key="1">
    <source>
        <dbReference type="ARBA" id="ARBA00022741"/>
    </source>
</evidence>
<dbReference type="InterPro" id="IPR013126">
    <property type="entry name" value="Hsp_70_fam"/>
</dbReference>
<dbReference type="EMBL" id="BN001306">
    <property type="protein sequence ID" value="CBF84285.1"/>
    <property type="molecule type" value="Genomic_DNA"/>
</dbReference>
<proteinExistence type="predicted"/>
<dbReference type="OMA" id="KRCRRHY"/>
<dbReference type="PANTHER" id="PTHR14187">
    <property type="entry name" value="ALPHA KINASE/ELONGATION FACTOR 2 KINASE"/>
    <property type="match status" value="1"/>
</dbReference>
<dbReference type="InParanoid" id="Q5B9Y4"/>
<keyword evidence="4" id="KW-1185">Reference proteome</keyword>
<dbReference type="PANTHER" id="PTHR14187:SF81">
    <property type="entry name" value="HSP70 FAMILY PROTEIN (AFU_ORTHOLOGUE AFUA_4G14040)"/>
    <property type="match status" value="1"/>
</dbReference>
<dbReference type="STRING" id="227321.Q5B9Y4"/>
<dbReference type="OrthoDB" id="2963168at2759"/>
<organism evidence="3 4">
    <name type="scientific">Emericella nidulans (strain FGSC A4 / ATCC 38163 / CBS 112.46 / NRRL 194 / M139)</name>
    <name type="common">Aspergillus nidulans</name>
    <dbReference type="NCBI Taxonomy" id="227321"/>
    <lineage>
        <taxon>Eukaryota</taxon>
        <taxon>Fungi</taxon>
        <taxon>Dikarya</taxon>
        <taxon>Ascomycota</taxon>
        <taxon>Pezizomycotina</taxon>
        <taxon>Eurotiomycetes</taxon>
        <taxon>Eurotiomycetidae</taxon>
        <taxon>Eurotiales</taxon>
        <taxon>Aspergillaceae</taxon>
        <taxon>Aspergillus</taxon>
        <taxon>Aspergillus subgen. Nidulantes</taxon>
    </lineage>
</organism>
<evidence type="ECO:0000313" key="4">
    <source>
        <dbReference type="Proteomes" id="UP000000560"/>
    </source>
</evidence>
<dbReference type="Gene3D" id="3.30.420.40">
    <property type="match status" value="2"/>
</dbReference>
<accession>C8VHF4</accession>
<dbReference type="Pfam" id="PF00012">
    <property type="entry name" value="HSP70"/>
    <property type="match status" value="1"/>
</dbReference>
<accession>Q5B9Y4</accession>
<dbReference type="GO" id="GO:0140662">
    <property type="term" value="F:ATP-dependent protein folding chaperone"/>
    <property type="evidence" value="ECO:0007669"/>
    <property type="project" value="InterPro"/>
</dbReference>
<gene>
    <name evidence="3" type="ORF">ANIA_02646</name>
</gene>
<dbReference type="Proteomes" id="UP000000560">
    <property type="component" value="Chromosome VI"/>
</dbReference>
<sequence length="687" mass="77091">MSSDKIFVFGGPHLSGENTTFTAPKMLSRDAFVAGFGGISLENKDRIIVGVDYGTTFTGRDHPLVQSCEITVITNWPGPSRDIDTVYKTPSRIAYAAENSRLNKDCWGFQVEPGMISYAWTKLLLDRGTPLTKYDDSALEKASNVGIMQLPENKSPEDLVGEYLAKVYEHILKIIGKSITEETLQVTPIEFWFTVPAIWSDRAQRATRDAARRAGFAGTLHRPSDRLFLITEPEAAAIAVLSKYASSKLGGAVKPGDGVLVCDCGGGTVDITTYLVNDVEPLKFEELCTGMGGKCGSTAIDRNFYKLMSERFGEAFDKLPMKRKGPGSEFMRRFETLKRDFGVSDEQDVHELPLNMTLDDPDPKYFDEDERMVIISSDDLRTVFDPVVDQIIQLVRKQIDDANTEAGKDMINRIILVGGFGDSEYLRKAFKSTFASDGKIAITVPEIPQAAIVQGAALRGLEGIRSTTKRCRRHYGFAVDTEFVPGMNKLDTYWDVYNNRKMVRGFMKWTIQKGQKYAENHTEFFPLNWRKFWDSELSPRLPLYACEQTLAPGWNDHRGDIAVDLSNVDLSRFNSKLIDDRRAYDIQLHLKVTFGAQEGLLKYEAISQGKTIGVTSIDYIIPVPASDYPASPWRHSPLIHSRHWQASIVVDDIDPRPVLNEHPGGMYNNATRASCRMFLVSEYRVPE</sequence>
<keyword evidence="2" id="KW-0067">ATP-binding</keyword>
<dbReference type="SUPFAM" id="SSF53067">
    <property type="entry name" value="Actin-like ATPase domain"/>
    <property type="match status" value="2"/>
</dbReference>
<protein>
    <submittedName>
        <fullName evidence="3">Hsp70 family protein (AFU_orthologue AFUA_4G14040)</fullName>
    </submittedName>
</protein>
<dbReference type="eggNOG" id="KOG0101">
    <property type="taxonomic scope" value="Eukaryota"/>
</dbReference>
<reference evidence="4" key="2">
    <citation type="journal article" date="2009" name="Fungal Genet. Biol.">
        <title>The 2008 update of the Aspergillus nidulans genome annotation: a community effort.</title>
        <authorList>
            <person name="Wortman J.R."/>
            <person name="Gilsenan J.M."/>
            <person name="Joardar V."/>
            <person name="Deegan J."/>
            <person name="Clutterbuck J."/>
            <person name="Andersen M.R."/>
            <person name="Archer D."/>
            <person name="Bencina M."/>
            <person name="Braus G."/>
            <person name="Coutinho P."/>
            <person name="von Dohren H."/>
            <person name="Doonan J."/>
            <person name="Driessen A.J."/>
            <person name="Durek P."/>
            <person name="Espeso E."/>
            <person name="Fekete E."/>
            <person name="Flipphi M."/>
            <person name="Estrada C.G."/>
            <person name="Geysens S."/>
            <person name="Goldman G."/>
            <person name="de Groot P.W."/>
            <person name="Hansen K."/>
            <person name="Harris S.D."/>
            <person name="Heinekamp T."/>
            <person name="Helmstaedt K."/>
            <person name="Henrissat B."/>
            <person name="Hofmann G."/>
            <person name="Homan T."/>
            <person name="Horio T."/>
            <person name="Horiuchi H."/>
            <person name="James S."/>
            <person name="Jones M."/>
            <person name="Karaffa L."/>
            <person name="Karanyi Z."/>
            <person name="Kato M."/>
            <person name="Keller N."/>
            <person name="Kelly D.E."/>
            <person name="Kiel J.A."/>
            <person name="Kim J.M."/>
            <person name="van der Klei I.J."/>
            <person name="Klis F.M."/>
            <person name="Kovalchuk A."/>
            <person name="Krasevec N."/>
            <person name="Kubicek C.P."/>
            <person name="Liu B."/>
            <person name="Maccabe A."/>
            <person name="Meyer V."/>
            <person name="Mirabito P."/>
            <person name="Miskei M."/>
            <person name="Mos M."/>
            <person name="Mullins J."/>
            <person name="Nelson D.R."/>
            <person name="Nielsen J."/>
            <person name="Oakley B.R."/>
            <person name="Osmani S.A."/>
            <person name="Pakula T."/>
            <person name="Paszewski A."/>
            <person name="Paulsen I."/>
            <person name="Pilsyk S."/>
            <person name="Pocsi I."/>
            <person name="Punt P.J."/>
            <person name="Ram A.F."/>
            <person name="Ren Q."/>
            <person name="Robellet X."/>
            <person name="Robson G."/>
            <person name="Seiboth B."/>
            <person name="van Solingen P."/>
            <person name="Specht T."/>
            <person name="Sun J."/>
            <person name="Taheri-Talesh N."/>
            <person name="Takeshita N."/>
            <person name="Ussery D."/>
            <person name="vanKuyk P.A."/>
            <person name="Visser H."/>
            <person name="van de Vondervoort P.J."/>
            <person name="de Vries R.P."/>
            <person name="Walton J."/>
            <person name="Xiang X."/>
            <person name="Xiong Y."/>
            <person name="Zeng A.P."/>
            <person name="Brandt B.W."/>
            <person name="Cornell M.J."/>
            <person name="van den Hondel C.A."/>
            <person name="Visser J."/>
            <person name="Oliver S.G."/>
            <person name="Turner G."/>
        </authorList>
    </citation>
    <scope>GENOME REANNOTATION</scope>
    <source>
        <strain evidence="4">FGSC A4 / ATCC 38163 / CBS 112.46 / NRRL 194 / M139</strain>
    </source>
</reference>
<dbReference type="KEGG" id="ani:ANIA_02646"/>
<dbReference type="GO" id="GO:0005524">
    <property type="term" value="F:ATP binding"/>
    <property type="evidence" value="ECO:0007669"/>
    <property type="project" value="UniProtKB-KW"/>
</dbReference>
<dbReference type="InterPro" id="IPR043129">
    <property type="entry name" value="ATPase_NBD"/>
</dbReference>